<evidence type="ECO:0000313" key="2">
    <source>
        <dbReference type="EMBL" id="CAF1473570.1"/>
    </source>
</evidence>
<evidence type="ECO:0000256" key="1">
    <source>
        <dbReference type="SAM" id="MobiDB-lite"/>
    </source>
</evidence>
<name>A0A815R8D5_9BILA</name>
<dbReference type="Proteomes" id="UP000663855">
    <property type="component" value="Unassembled WGS sequence"/>
</dbReference>
<dbReference type="Proteomes" id="UP000663834">
    <property type="component" value="Unassembled WGS sequence"/>
</dbReference>
<sequence>MSEDFSGSTIPEDYDYKTPDHLIIWLDAHIGDPEKYHNLKKSFSSNIDPRNQTWTMLTGTDIDDLLRVGEPKPVKFGGVLVLLITFTDPNACYQAFETYSNKRILFITSGTLGKHIVPRILENFPQVFTDPVAKVPYNAIYVFCGYISAHIPWAMPFLDYILMFNHETDLLLRMTCDMAKYYLTKADRLYADGDLVSTRRTYGWSKKLFLQNQKMGGHCEVFINEVNRKADIVENNIRSNRLNNTQDSNSSDDERSGCEPCS</sequence>
<comment type="caution">
    <text evidence="2">The sequence shown here is derived from an EMBL/GenBank/DDBJ whole genome shotgun (WGS) entry which is preliminary data.</text>
</comment>
<evidence type="ECO:0000313" key="4">
    <source>
        <dbReference type="EMBL" id="CAF3950804.1"/>
    </source>
</evidence>
<dbReference type="EMBL" id="CAJNOV010015997">
    <property type="protein sequence ID" value="CAF1582351.1"/>
    <property type="molecule type" value="Genomic_DNA"/>
</dbReference>
<dbReference type="OrthoDB" id="9993266at2759"/>
<feature type="compositionally biased region" description="Basic and acidic residues" evidence="1">
    <location>
        <begin position="252"/>
        <end position="262"/>
    </location>
</feature>
<gene>
    <name evidence="4" type="ORF">BYL167_LOCUS11020</name>
    <name evidence="3" type="ORF">CJN711_LOCUS33102</name>
    <name evidence="2" type="ORF">KQP761_LOCUS13173</name>
</gene>
<accession>A0A815R8D5</accession>
<reference evidence="2" key="1">
    <citation type="submission" date="2021-02" db="EMBL/GenBank/DDBJ databases">
        <authorList>
            <person name="Nowell W R."/>
        </authorList>
    </citation>
    <scope>NUCLEOTIDE SEQUENCE</scope>
</reference>
<dbReference type="Proteomes" id="UP000681967">
    <property type="component" value="Unassembled WGS sequence"/>
</dbReference>
<dbReference type="EMBL" id="CAJNOW010006063">
    <property type="protein sequence ID" value="CAF1473570.1"/>
    <property type="molecule type" value="Genomic_DNA"/>
</dbReference>
<dbReference type="EMBL" id="CAJOBH010003400">
    <property type="protein sequence ID" value="CAF3950804.1"/>
    <property type="molecule type" value="Genomic_DNA"/>
</dbReference>
<dbReference type="AlphaFoldDB" id="A0A815R8D5"/>
<organism evidence="2 5">
    <name type="scientific">Rotaria magnacalcarata</name>
    <dbReference type="NCBI Taxonomy" id="392030"/>
    <lineage>
        <taxon>Eukaryota</taxon>
        <taxon>Metazoa</taxon>
        <taxon>Spiralia</taxon>
        <taxon>Gnathifera</taxon>
        <taxon>Rotifera</taxon>
        <taxon>Eurotatoria</taxon>
        <taxon>Bdelloidea</taxon>
        <taxon>Philodinida</taxon>
        <taxon>Philodinidae</taxon>
        <taxon>Rotaria</taxon>
    </lineage>
</organism>
<evidence type="ECO:0000313" key="3">
    <source>
        <dbReference type="EMBL" id="CAF1582351.1"/>
    </source>
</evidence>
<proteinExistence type="predicted"/>
<protein>
    <submittedName>
        <fullName evidence="2">Uncharacterized protein</fullName>
    </submittedName>
</protein>
<feature type="region of interest" description="Disordered" evidence="1">
    <location>
        <begin position="241"/>
        <end position="262"/>
    </location>
</feature>
<evidence type="ECO:0000313" key="5">
    <source>
        <dbReference type="Proteomes" id="UP000663834"/>
    </source>
</evidence>